<name>A0A382QI12_9ZZZZ</name>
<evidence type="ECO:0000313" key="1">
    <source>
        <dbReference type="EMBL" id="SVC85169.1"/>
    </source>
</evidence>
<feature type="non-terminal residue" evidence="1">
    <location>
        <position position="45"/>
    </location>
</feature>
<sequence length="45" mass="5249">MTQDERVNALGMTTEQLSGRSLLIEFSPDEEERFLYPWAPDVDFN</sequence>
<reference evidence="1" key="1">
    <citation type="submission" date="2018-05" db="EMBL/GenBank/DDBJ databases">
        <authorList>
            <person name="Lanie J.A."/>
            <person name="Ng W.-L."/>
            <person name="Kazmierczak K.M."/>
            <person name="Andrzejewski T.M."/>
            <person name="Davidsen T.M."/>
            <person name="Wayne K.J."/>
            <person name="Tettelin H."/>
            <person name="Glass J.I."/>
            <person name="Rusch D."/>
            <person name="Podicherti R."/>
            <person name="Tsui H.-C.T."/>
            <person name="Winkler M.E."/>
        </authorList>
    </citation>
    <scope>NUCLEOTIDE SEQUENCE</scope>
</reference>
<dbReference type="EMBL" id="UINC01114687">
    <property type="protein sequence ID" value="SVC85169.1"/>
    <property type="molecule type" value="Genomic_DNA"/>
</dbReference>
<protein>
    <submittedName>
        <fullName evidence="1">Uncharacterized protein</fullName>
    </submittedName>
</protein>
<dbReference type="AlphaFoldDB" id="A0A382QI12"/>
<organism evidence="1">
    <name type="scientific">marine metagenome</name>
    <dbReference type="NCBI Taxonomy" id="408172"/>
    <lineage>
        <taxon>unclassified sequences</taxon>
        <taxon>metagenomes</taxon>
        <taxon>ecological metagenomes</taxon>
    </lineage>
</organism>
<gene>
    <name evidence="1" type="ORF">METZ01_LOCUS338023</name>
</gene>
<proteinExistence type="predicted"/>
<accession>A0A382QI12</accession>